<dbReference type="AlphaFoldDB" id="G4ZX38"/>
<feature type="transmembrane region" description="Helical" evidence="1">
    <location>
        <begin position="171"/>
        <end position="190"/>
    </location>
</feature>
<evidence type="ECO:0000256" key="1">
    <source>
        <dbReference type="SAM" id="Phobius"/>
    </source>
</evidence>
<feature type="transmembrane region" description="Helical" evidence="1">
    <location>
        <begin position="46"/>
        <end position="62"/>
    </location>
</feature>
<reference evidence="3 4" key="1">
    <citation type="journal article" date="2006" name="Science">
        <title>Phytophthora genome sequences uncover evolutionary origins and mechanisms of pathogenesis.</title>
        <authorList>
            <person name="Tyler B.M."/>
            <person name="Tripathy S."/>
            <person name="Zhang X."/>
            <person name="Dehal P."/>
            <person name="Jiang R.H."/>
            <person name="Aerts A."/>
            <person name="Arredondo F.D."/>
            <person name="Baxter L."/>
            <person name="Bensasson D."/>
            <person name="Beynon J.L."/>
            <person name="Chapman J."/>
            <person name="Damasceno C.M."/>
            <person name="Dorrance A.E."/>
            <person name="Dou D."/>
            <person name="Dickerman A.W."/>
            <person name="Dubchak I.L."/>
            <person name="Garbelotto M."/>
            <person name="Gijzen M."/>
            <person name="Gordon S.G."/>
            <person name="Govers F."/>
            <person name="Grunwald N.J."/>
            <person name="Huang W."/>
            <person name="Ivors K.L."/>
            <person name="Jones R.W."/>
            <person name="Kamoun S."/>
            <person name="Krampis K."/>
            <person name="Lamour K.H."/>
            <person name="Lee M.K."/>
            <person name="McDonald W.H."/>
            <person name="Medina M."/>
            <person name="Meijer H.J."/>
            <person name="Nordberg E.K."/>
            <person name="Maclean D.J."/>
            <person name="Ospina-Giraldo M.D."/>
            <person name="Morris P.F."/>
            <person name="Phuntumart V."/>
            <person name="Putnam N.H."/>
            <person name="Rash S."/>
            <person name="Rose J.K."/>
            <person name="Sakihama Y."/>
            <person name="Salamov A.A."/>
            <person name="Savidor A."/>
            <person name="Scheuring C.F."/>
            <person name="Smith B.M."/>
            <person name="Sobral B.W."/>
            <person name="Terry A."/>
            <person name="Torto-Alalibo T.A."/>
            <person name="Win J."/>
            <person name="Xu Z."/>
            <person name="Zhang H."/>
            <person name="Grigoriev I.V."/>
            <person name="Rokhsar D.S."/>
            <person name="Boore J.L."/>
        </authorList>
    </citation>
    <scope>NUCLEOTIDE SEQUENCE [LARGE SCALE GENOMIC DNA]</scope>
    <source>
        <strain evidence="3 4">P6497</strain>
    </source>
</reference>
<gene>
    <name evidence="3" type="ORF">PHYSODRAFT_304125</name>
</gene>
<evidence type="ECO:0008006" key="5">
    <source>
        <dbReference type="Google" id="ProtNLM"/>
    </source>
</evidence>
<sequence length="396" mass="44491">MVLVSVWELIFCLMLMAWLSLGLVEDVHHHALIIARGHTLSTKDVLANALGTMATMTLRNMYRRQRHVQRQRTTPEKRMEALGYRYNIALSIMGYHVESTGSVKVFQGSSEANGTRFFNLTINKTNPRASQGEKRALLQMYLVAEHAKIDPHTTVWPRIGALEPISIWKSLALYSCGAMGGGLVALSVFLSEDASGAAETAVSALLTSIFFSGVHLCCCQRQLLKSIVTSFHFLFLLFQIVAIGVCVVDMLSWRWHCACGVMCSGVLAFTVLTIDALTPVMKQRLRFNYWMVVGGIVLFWLVQMELLLDVLVLGQLDLKDRVSLDFVVLGTHSQFHVAPFLLSRVVTVLVWAVRYVFVALTHHNDNALVLLRGNVEFDYENWKRLTSYGPVERQRG</sequence>
<organism evidence="3 4">
    <name type="scientific">Phytophthora sojae (strain P6497)</name>
    <name type="common">Soybean stem and root rot agent</name>
    <name type="synonym">Phytophthora megasperma f. sp. glycines</name>
    <dbReference type="NCBI Taxonomy" id="1094619"/>
    <lineage>
        <taxon>Eukaryota</taxon>
        <taxon>Sar</taxon>
        <taxon>Stramenopiles</taxon>
        <taxon>Oomycota</taxon>
        <taxon>Peronosporomycetes</taxon>
        <taxon>Peronosporales</taxon>
        <taxon>Peronosporaceae</taxon>
        <taxon>Phytophthora</taxon>
    </lineage>
</organism>
<keyword evidence="1" id="KW-0472">Membrane</keyword>
<keyword evidence="4" id="KW-1185">Reference proteome</keyword>
<evidence type="ECO:0000313" key="3">
    <source>
        <dbReference type="EMBL" id="EGZ12508.1"/>
    </source>
</evidence>
<name>G4ZX38_PHYSP</name>
<dbReference type="RefSeq" id="XP_009532841.1">
    <property type="nucleotide sequence ID" value="XM_009534546.1"/>
</dbReference>
<feature type="transmembrane region" description="Helical" evidence="1">
    <location>
        <begin position="289"/>
        <end position="316"/>
    </location>
</feature>
<dbReference type="Proteomes" id="UP000002640">
    <property type="component" value="Unassembled WGS sequence"/>
</dbReference>
<accession>G4ZX38</accession>
<feature type="chain" id="PRO_5005680560" description="Intimal thickness related receptor IRP domain-containing protein" evidence="2">
    <location>
        <begin position="23"/>
        <end position="396"/>
    </location>
</feature>
<feature type="transmembrane region" description="Helical" evidence="1">
    <location>
        <begin position="230"/>
        <end position="247"/>
    </location>
</feature>
<feature type="transmembrane region" description="Helical" evidence="1">
    <location>
        <begin position="336"/>
        <end position="357"/>
    </location>
</feature>
<feature type="signal peptide" evidence="2">
    <location>
        <begin position="1"/>
        <end position="22"/>
    </location>
</feature>
<evidence type="ECO:0000313" key="4">
    <source>
        <dbReference type="Proteomes" id="UP000002640"/>
    </source>
</evidence>
<feature type="transmembrane region" description="Helical" evidence="1">
    <location>
        <begin position="253"/>
        <end position="277"/>
    </location>
</feature>
<keyword evidence="1" id="KW-0812">Transmembrane</keyword>
<keyword evidence="1" id="KW-1133">Transmembrane helix</keyword>
<proteinExistence type="predicted"/>
<protein>
    <recommendedName>
        <fullName evidence="5">Intimal thickness related receptor IRP domain-containing protein</fullName>
    </recommendedName>
</protein>
<dbReference type="EMBL" id="JH159157">
    <property type="protein sequence ID" value="EGZ12508.1"/>
    <property type="molecule type" value="Genomic_DNA"/>
</dbReference>
<keyword evidence="2" id="KW-0732">Signal</keyword>
<feature type="transmembrane region" description="Helical" evidence="1">
    <location>
        <begin position="196"/>
        <end position="218"/>
    </location>
</feature>
<dbReference type="InParanoid" id="G4ZX38"/>
<dbReference type="GeneID" id="20642371"/>
<evidence type="ECO:0000256" key="2">
    <source>
        <dbReference type="SAM" id="SignalP"/>
    </source>
</evidence>
<dbReference type="KEGG" id="psoj:PHYSODRAFT_304125"/>